<keyword evidence="14" id="KW-0732">Signal</keyword>
<dbReference type="InterPro" id="IPR019828">
    <property type="entry name" value="Lysyl_oxidase_CS"/>
</dbReference>
<feature type="domain" description="SRCR" evidence="15">
    <location>
        <begin position="379"/>
        <end position="480"/>
    </location>
</feature>
<evidence type="ECO:0000256" key="12">
    <source>
        <dbReference type="ARBA" id="ARBA00047861"/>
    </source>
</evidence>
<dbReference type="Gene3D" id="3.10.250.10">
    <property type="entry name" value="SRCR-like domain"/>
    <property type="match status" value="8"/>
</dbReference>
<feature type="disulfide bond" evidence="13">
    <location>
        <begin position="1011"/>
        <end position="1072"/>
    </location>
</feature>
<dbReference type="PROSITE" id="PS00420">
    <property type="entry name" value="SRCR_1"/>
    <property type="match status" value="2"/>
</dbReference>
<dbReference type="Pfam" id="PF01186">
    <property type="entry name" value="Lysyl_oxidase"/>
    <property type="match status" value="2"/>
</dbReference>
<gene>
    <name evidence="16" type="ORF">PEVE_00001720</name>
</gene>
<feature type="disulfide bond" evidence="13">
    <location>
        <begin position="1042"/>
        <end position="1052"/>
    </location>
</feature>
<feature type="disulfide bond" evidence="13">
    <location>
        <begin position="931"/>
        <end position="941"/>
    </location>
</feature>
<evidence type="ECO:0000256" key="5">
    <source>
        <dbReference type="ARBA" id="ARBA00022525"/>
    </source>
</evidence>
<feature type="disulfide bond" evidence="13">
    <location>
        <begin position="1151"/>
        <end position="1161"/>
    </location>
</feature>
<evidence type="ECO:0000256" key="2">
    <source>
        <dbReference type="ARBA" id="ARBA00004239"/>
    </source>
</evidence>
<keyword evidence="9" id="KW-0186">Copper</keyword>
<evidence type="ECO:0000256" key="7">
    <source>
        <dbReference type="ARBA" id="ARBA00022772"/>
    </source>
</evidence>
<evidence type="ECO:0000256" key="3">
    <source>
        <dbReference type="ARBA" id="ARBA00007492"/>
    </source>
</evidence>
<keyword evidence="17" id="KW-1185">Reference proteome</keyword>
<name>A0ABN8LFV9_9CNID</name>
<feature type="signal peptide" evidence="14">
    <location>
        <begin position="1"/>
        <end position="27"/>
    </location>
</feature>
<feature type="domain" description="SRCR" evidence="15">
    <location>
        <begin position="858"/>
        <end position="962"/>
    </location>
</feature>
<evidence type="ECO:0000256" key="10">
    <source>
        <dbReference type="ARBA" id="ARBA00023157"/>
    </source>
</evidence>
<dbReference type="PANTHER" id="PTHR45817:SF9">
    <property type="entry name" value="SRCR DOMAIN-CONTAINING PROTEIN"/>
    <property type="match status" value="1"/>
</dbReference>
<feature type="disulfide bond" evidence="13">
    <location>
        <begin position="229"/>
        <end position="239"/>
    </location>
</feature>
<comment type="catalytic activity">
    <reaction evidence="12">
        <text>L-lysyl-[protein] + O2 + H2O = (S)-2-amino-6-oxohexanoyl-[protein] + H2O2 + NH4(+)</text>
        <dbReference type="Rhea" id="RHEA:24544"/>
        <dbReference type="Rhea" id="RHEA-COMP:9752"/>
        <dbReference type="Rhea" id="RHEA-COMP:12448"/>
        <dbReference type="ChEBI" id="CHEBI:15377"/>
        <dbReference type="ChEBI" id="CHEBI:15379"/>
        <dbReference type="ChEBI" id="CHEBI:16240"/>
        <dbReference type="ChEBI" id="CHEBI:28938"/>
        <dbReference type="ChEBI" id="CHEBI:29969"/>
        <dbReference type="ChEBI" id="CHEBI:131803"/>
        <dbReference type="EC" id="1.4.3.13"/>
    </reaction>
</comment>
<comment type="caution">
    <text evidence="16">The sequence shown here is derived from an EMBL/GenBank/DDBJ whole genome shotgun (WGS) entry which is preliminary data.</text>
</comment>
<protein>
    <recommendedName>
        <fullName evidence="11">protein-lysine 6-oxidase</fullName>
        <ecNumber evidence="11">1.4.3.13</ecNumber>
    </recommendedName>
</protein>
<feature type="domain" description="SRCR" evidence="15">
    <location>
        <begin position="973"/>
        <end position="1073"/>
    </location>
</feature>
<comment type="subcellular location">
    <subcellularLocation>
        <location evidence="2">Secreted</location>
        <location evidence="2">Extracellular space</location>
    </subcellularLocation>
</comment>
<dbReference type="Pfam" id="PF00530">
    <property type="entry name" value="SRCR"/>
    <property type="match status" value="8"/>
</dbReference>
<sequence length="1407" mass="159552">MRLPICSIDIHSVLLTFALLSVKFTNGANVRLINGKHSYEGRIEVLYNGTWKAVCDHGWNRKSARVICRQLGFPDVLRFTKGRHAFGRGITGKFWLDDVKCTGEENSIDECRHRPWGRNNCLSHNQAGTVCKKHLNDMIIEPVPSKASGETVNLNVKLQGPVVDDYISEGVVQVEHEGKWGYICPSSWTFLNSYVLCGQLGFPNAAKLEFYSETVQEVKPDYWLSQVTCKGLESSILSCDHAGLGRHECENGKVVKIKCSRRNITKPLSIRLRSGALVSEGRVEVKYHGFWGTICDDNWTMREANVVCRSLGYGTAAMATTNAYYGRGMGRVLLDQVHCKGSEKSIRQCKHLGWQKSDCNNHEDAGVRCNVPQLQGHQIRIQGGENPREGRVEVLHNGRWGTVCGDDWGIEEAMTVCRQLNLGYAGKAVTHKNFSETDLKIIMSGVKCRVDETSLYYCQHDEWKNTTCSSDDKVAGVICVSALPDLVINVDVLRGYMEMTSIPMRYLQCAYEENCLSASAERQLRHPDYYQRRLLRFSVQVENRGLDHFKPSTDKSLWEWHSCHKHYHSMETFSTYDLLRQRDGRKIAKGHKASFCLEDTKCDPGFERVWNCTDKGDQGVSPGCYDVYHYNIDCQWVDCTDIYHGAYYLRVHVNPGNQVAESDFKNNVAKCSRNAKVAWTRMEGILAGIAVCFRSSSEASCITTVPQTAIQLNGALQHTTLKQTRNGDFVTKVRLIGGKHVYEGRVEIKYDGEWRAICDHKWDKKAAAVVCRMLGFPDALRFTKGEVPFGRGNGKFWLDDVRCGGREYDIQYCSHRDWGRHNCLSINQAGVVCKLHRTDVIFEPQPSTASGEVNEVNVRLLGPVEDDFINEGVVQVEHNGKWGYICPSGWTSVNSYVLCGHLGFPNAEEQESYSVTIQETEPVYWLDQVTCKGWESSIVSCDHAGWVRHRCEGLRALKLKCTRKNDTQISTETRLRSGALVSEGRVEVRNSENWNTICDDHWTLKEANVVCRSLGYGSAAMAAKNAYFGRGIGDKMLLDVHCQGTERSIAQCRHKGWNGLVCNHYEDASVRCNAPQIQGHKIRLAGGANSHEGRVEVFHDGRWGTVCADNWRIEEAMVVCRQLNLGYASQAATQNYFGPTNLRVIMSGVACRYDEISIYNCQRDDWENVRCSSRHKLAGVICVDALPDLIIDTKELKREMRLDSERLQRLRCAHEENCLAKSADVLFSPRLQNQQYYNWRSLLRFTTKIENRGWNDFRPSEPRSGWDYHRCHGHYHSMEIFTSYDLLRQSDSKKRAQGHKASFCLEDTKCDPGFEKKWNCTRGGDQGITPGCFDIYSNKLDCQWIDSSDVGRGSYFIRVQLNPGNQVAESDFRNNIAKCTVYHYGNFVIASKCWIGESRKKKCTLPK</sequence>
<reference evidence="16 17" key="1">
    <citation type="submission" date="2022-05" db="EMBL/GenBank/DDBJ databases">
        <authorList>
            <consortium name="Genoscope - CEA"/>
            <person name="William W."/>
        </authorList>
    </citation>
    <scope>NUCLEOTIDE SEQUENCE [LARGE SCALE GENOMIC DNA]</scope>
</reference>
<feature type="domain" description="SRCR" evidence="15">
    <location>
        <begin position="733"/>
        <end position="834"/>
    </location>
</feature>
<dbReference type="SUPFAM" id="SSF56487">
    <property type="entry name" value="SRCR-like"/>
    <property type="match status" value="8"/>
</dbReference>
<keyword evidence="7" id="KW-0801">TPQ</keyword>
<keyword evidence="5" id="KW-0964">Secreted</keyword>
<dbReference type="EMBL" id="CALNXI010000011">
    <property type="protein sequence ID" value="CAH3014530.1"/>
    <property type="molecule type" value="Genomic_DNA"/>
</dbReference>
<keyword evidence="10 13" id="KW-1015">Disulfide bond</keyword>
<evidence type="ECO:0000256" key="13">
    <source>
        <dbReference type="PROSITE-ProRule" id="PRU00196"/>
    </source>
</evidence>
<feature type="disulfide bond" evidence="13">
    <location>
        <begin position="101"/>
        <end position="111"/>
    </location>
</feature>
<dbReference type="InterPro" id="IPR001190">
    <property type="entry name" value="SRCR"/>
</dbReference>
<organism evidence="16 17">
    <name type="scientific">Porites evermanni</name>
    <dbReference type="NCBI Taxonomy" id="104178"/>
    <lineage>
        <taxon>Eukaryota</taxon>
        <taxon>Metazoa</taxon>
        <taxon>Cnidaria</taxon>
        <taxon>Anthozoa</taxon>
        <taxon>Hexacorallia</taxon>
        <taxon>Scleractinia</taxon>
        <taxon>Fungiina</taxon>
        <taxon>Poritidae</taxon>
        <taxon>Porites</taxon>
    </lineage>
</organism>
<comment type="cofactor">
    <cofactor evidence="1">
        <name>Cu cation</name>
        <dbReference type="ChEBI" id="CHEBI:23378"/>
    </cofactor>
</comment>
<feature type="disulfide bond" evidence="13">
    <location>
        <begin position="998"/>
        <end position="1062"/>
    </location>
</feature>
<dbReference type="Proteomes" id="UP001159427">
    <property type="component" value="Unassembled WGS sequence"/>
</dbReference>
<evidence type="ECO:0000313" key="16">
    <source>
        <dbReference type="EMBL" id="CAH3014530.1"/>
    </source>
</evidence>
<dbReference type="InterPro" id="IPR050912">
    <property type="entry name" value="LOX-like_protein"/>
</dbReference>
<accession>A0ABN8LFV9</accession>
<evidence type="ECO:0000256" key="4">
    <source>
        <dbReference type="ARBA" id="ARBA00022477"/>
    </source>
</evidence>
<keyword evidence="6" id="KW-0479">Metal-binding</keyword>
<keyword evidence="8" id="KW-0560">Oxidoreductase</keyword>
<dbReference type="InterPro" id="IPR001695">
    <property type="entry name" value="Lysyl_oxidase"/>
</dbReference>
<evidence type="ECO:0000256" key="8">
    <source>
        <dbReference type="ARBA" id="ARBA00023002"/>
    </source>
</evidence>
<dbReference type="PROSITE" id="PS50287">
    <property type="entry name" value="SRCR_2"/>
    <property type="match status" value="8"/>
</dbReference>
<evidence type="ECO:0000256" key="1">
    <source>
        <dbReference type="ARBA" id="ARBA00001935"/>
    </source>
</evidence>
<evidence type="ECO:0000256" key="14">
    <source>
        <dbReference type="SAM" id="SignalP"/>
    </source>
</evidence>
<dbReference type="PANTHER" id="PTHR45817">
    <property type="entry name" value="LYSYL OXIDASE-LIKE-RELATED"/>
    <property type="match status" value="1"/>
</dbReference>
<feature type="domain" description="SRCR" evidence="15">
    <location>
        <begin position="270"/>
        <end position="370"/>
    </location>
</feature>
<feature type="disulfide bond" evidence="13">
    <location>
        <begin position="308"/>
        <end position="369"/>
    </location>
</feature>
<evidence type="ECO:0000256" key="6">
    <source>
        <dbReference type="ARBA" id="ARBA00022723"/>
    </source>
</evidence>
<comment type="similarity">
    <text evidence="3">Belongs to the lysyl oxidase family.</text>
</comment>
<keyword evidence="4" id="KW-0886">LTQ</keyword>
<dbReference type="PRINTS" id="PR00258">
    <property type="entry name" value="SPERACTRCPTR"/>
</dbReference>
<feature type="disulfide bond" evidence="13">
    <location>
        <begin position="448"/>
        <end position="458"/>
    </location>
</feature>
<proteinExistence type="inferred from homology"/>
<feature type="disulfide bond" evidence="13">
    <location>
        <begin position="803"/>
        <end position="813"/>
    </location>
</feature>
<comment type="caution">
    <text evidence="13">Lacks conserved residue(s) required for the propagation of feature annotation.</text>
</comment>
<feature type="domain" description="SRCR" evidence="15">
    <location>
        <begin position="1082"/>
        <end position="1183"/>
    </location>
</feature>
<feature type="disulfide bond" evidence="13">
    <location>
        <begin position="295"/>
        <end position="359"/>
    </location>
</feature>
<feature type="disulfide bond" evidence="13">
    <location>
        <begin position="339"/>
        <end position="349"/>
    </location>
</feature>
<feature type="domain" description="SRCR" evidence="15">
    <location>
        <begin position="30"/>
        <end position="132"/>
    </location>
</feature>
<dbReference type="EC" id="1.4.3.13" evidence="11"/>
<evidence type="ECO:0000256" key="11">
    <source>
        <dbReference type="ARBA" id="ARBA00038869"/>
    </source>
</evidence>
<feature type="chain" id="PRO_5045115639" description="protein-lysine 6-oxidase" evidence="14">
    <location>
        <begin position="28"/>
        <end position="1407"/>
    </location>
</feature>
<dbReference type="SMART" id="SM00202">
    <property type="entry name" value="SR"/>
    <property type="match status" value="8"/>
</dbReference>
<dbReference type="InterPro" id="IPR036772">
    <property type="entry name" value="SRCR-like_dom_sf"/>
</dbReference>
<dbReference type="PROSITE" id="PS00926">
    <property type="entry name" value="LYSYL_OXIDASE"/>
    <property type="match status" value="1"/>
</dbReference>
<feature type="disulfide bond" evidence="13">
    <location>
        <begin position="404"/>
        <end position="468"/>
    </location>
</feature>
<feature type="domain" description="SRCR" evidence="15">
    <location>
        <begin position="156"/>
        <end position="260"/>
    </location>
</feature>
<evidence type="ECO:0000313" key="17">
    <source>
        <dbReference type="Proteomes" id="UP001159427"/>
    </source>
</evidence>
<evidence type="ECO:0000259" key="15">
    <source>
        <dbReference type="PROSITE" id="PS50287"/>
    </source>
</evidence>
<evidence type="ECO:0000256" key="9">
    <source>
        <dbReference type="ARBA" id="ARBA00023008"/>
    </source>
</evidence>
<dbReference type="PRINTS" id="PR00074">
    <property type="entry name" value="LYSYLOXIDASE"/>
</dbReference>
<feature type="disulfide bond" evidence="13">
    <location>
        <begin position="1107"/>
        <end position="1171"/>
    </location>
</feature>